<dbReference type="SMART" id="SM00336">
    <property type="entry name" value="BBOX"/>
    <property type="match status" value="1"/>
</dbReference>
<dbReference type="PROSITE" id="PS50119">
    <property type="entry name" value="ZF_BBOX"/>
    <property type="match status" value="1"/>
</dbReference>
<reference evidence="8 9" key="1">
    <citation type="submission" date="2024-02" db="EMBL/GenBank/DDBJ databases">
        <title>Chromosome-scale genome assembly of the rough periwinkle Littorina saxatilis.</title>
        <authorList>
            <person name="De Jode A."/>
            <person name="Faria R."/>
            <person name="Formenti G."/>
            <person name="Sims Y."/>
            <person name="Smith T.P."/>
            <person name="Tracey A."/>
            <person name="Wood J.M.D."/>
            <person name="Zagrodzka Z.B."/>
            <person name="Johannesson K."/>
            <person name="Butlin R.K."/>
            <person name="Leder E.H."/>
        </authorList>
    </citation>
    <scope>NUCLEOTIDE SEQUENCE [LARGE SCALE GENOMIC DNA]</scope>
    <source>
        <strain evidence="8">Snail1</strain>
        <tissue evidence="8">Muscle</tissue>
    </source>
</reference>
<evidence type="ECO:0000259" key="7">
    <source>
        <dbReference type="PROSITE" id="PS50119"/>
    </source>
</evidence>
<dbReference type="SUPFAM" id="SSF57850">
    <property type="entry name" value="RING/U-box"/>
    <property type="match status" value="1"/>
</dbReference>
<evidence type="ECO:0000313" key="9">
    <source>
        <dbReference type="Proteomes" id="UP001374579"/>
    </source>
</evidence>
<dbReference type="InterPro" id="IPR011042">
    <property type="entry name" value="6-blade_b-propeller_TolB-like"/>
</dbReference>
<dbReference type="GO" id="GO:0043161">
    <property type="term" value="P:proteasome-mediated ubiquitin-dependent protein catabolic process"/>
    <property type="evidence" value="ECO:0007669"/>
    <property type="project" value="TreeGrafter"/>
</dbReference>
<keyword evidence="2 4" id="KW-0863">Zinc-finger</keyword>
<dbReference type="PROSITE" id="PS50089">
    <property type="entry name" value="ZF_RING_2"/>
    <property type="match status" value="1"/>
</dbReference>
<dbReference type="PANTHER" id="PTHR24104">
    <property type="entry name" value="E3 UBIQUITIN-PROTEIN LIGASE NHLRC1-RELATED"/>
    <property type="match status" value="1"/>
</dbReference>
<keyword evidence="3" id="KW-0862">Zinc</keyword>
<dbReference type="InterPro" id="IPR013083">
    <property type="entry name" value="Znf_RING/FYVE/PHD"/>
</dbReference>
<accession>A0AAN9AIB1</accession>
<protein>
    <recommendedName>
        <fullName evidence="10">RING-type domain-containing protein</fullName>
    </recommendedName>
</protein>
<name>A0AAN9AIB1_9CAEN</name>
<dbReference type="Gene3D" id="3.30.40.10">
    <property type="entry name" value="Zinc/RING finger domain, C3HC4 (zinc finger)"/>
    <property type="match status" value="1"/>
</dbReference>
<comment type="caution">
    <text evidence="8">The sequence shown here is derived from an EMBL/GenBank/DDBJ whole genome shotgun (WGS) entry which is preliminary data.</text>
</comment>
<evidence type="ECO:0000256" key="3">
    <source>
        <dbReference type="ARBA" id="ARBA00022833"/>
    </source>
</evidence>
<evidence type="ECO:0000256" key="5">
    <source>
        <dbReference type="SAM" id="MobiDB-lite"/>
    </source>
</evidence>
<evidence type="ECO:0000256" key="2">
    <source>
        <dbReference type="ARBA" id="ARBA00022771"/>
    </source>
</evidence>
<dbReference type="Gene3D" id="2.120.10.30">
    <property type="entry name" value="TolB, C-terminal domain"/>
    <property type="match status" value="1"/>
</dbReference>
<keyword evidence="9" id="KW-1185">Reference proteome</keyword>
<dbReference type="GO" id="GO:0000209">
    <property type="term" value="P:protein polyubiquitination"/>
    <property type="evidence" value="ECO:0007669"/>
    <property type="project" value="TreeGrafter"/>
</dbReference>
<dbReference type="SUPFAM" id="SSF63829">
    <property type="entry name" value="Calcium-dependent phosphotriesterase"/>
    <property type="match status" value="1"/>
</dbReference>
<dbReference type="InterPro" id="IPR001841">
    <property type="entry name" value="Znf_RING"/>
</dbReference>
<evidence type="ECO:0008006" key="10">
    <source>
        <dbReference type="Google" id="ProtNLM"/>
    </source>
</evidence>
<proteinExistence type="predicted"/>
<dbReference type="InterPro" id="IPR000315">
    <property type="entry name" value="Znf_B-box"/>
</dbReference>
<gene>
    <name evidence="8" type="ORF">V1264_021445</name>
</gene>
<sequence length="682" mass="76033">MATTTRRPASTFSFDGETNCPRCDRLCLGASILPCGHVTCASCLRHLQHHKSPCPFCGKRIPASGEETDRLGKDLVLQDLVNEQLVTQGQRPCQVCRQRGAAFICQDCREMYCHVCSDAHKQMQVSSNHNQQILPHLLPKPLGLVSPHRVGETMSPQSGVMNTSLVGGPHTFRAEDFRTPRTERILRQREDVTRRLSGGSFHSSSSVVNLPYTHRGDKPKVDRLVLPDDPPDSEVISIRATDSLVNLPTHRTHNHHSPSPRLKPAKQQTRTTKHRHEWVNNQIRLLRESAASVGEVAEAAAQFSLVAHQLSQETRRKQAFLNEYAERLLNSDVREDGESQFYVRGLSSVDSEAEMRWEDLERRLNEVRRTSAKFNNVETLQTRFSKLMLTINKASRSSDPLTASPKRVFETQAVTDKDVHTPFITDVLTTQDGRLIMADAYNKMVKLATLVEPAIVTSCLRLESEPGCLALLRDGVLAVTAKRKTIFFVDVERRLGIRSQCNTARQYVGVASTPDSDDALLVSCWQNGERAASVDVIRRDGSVLRTVTNGNSLTGLASPRQMCVTDGNVLVPDFEKQCVYRVELTTGNLVNVLTHKQLVKPIEVAADQHRNVYVVSCDNQCVLVRSPSGEWRRLLHGAEHGSRGCVKPFALCLTDSGIVVSWARLHSDNSVAYSLVIGYDFV</sequence>
<dbReference type="GO" id="GO:0061630">
    <property type="term" value="F:ubiquitin protein ligase activity"/>
    <property type="evidence" value="ECO:0007669"/>
    <property type="project" value="TreeGrafter"/>
</dbReference>
<evidence type="ECO:0000256" key="1">
    <source>
        <dbReference type="ARBA" id="ARBA00022723"/>
    </source>
</evidence>
<feature type="domain" description="RING-type" evidence="6">
    <location>
        <begin position="20"/>
        <end position="57"/>
    </location>
</feature>
<evidence type="ECO:0000259" key="6">
    <source>
        <dbReference type="PROSITE" id="PS50089"/>
    </source>
</evidence>
<dbReference type="EMBL" id="JBAMIC010004070">
    <property type="protein sequence ID" value="KAK7087385.1"/>
    <property type="molecule type" value="Genomic_DNA"/>
</dbReference>
<organism evidence="8 9">
    <name type="scientific">Littorina saxatilis</name>
    <dbReference type="NCBI Taxonomy" id="31220"/>
    <lineage>
        <taxon>Eukaryota</taxon>
        <taxon>Metazoa</taxon>
        <taxon>Spiralia</taxon>
        <taxon>Lophotrochozoa</taxon>
        <taxon>Mollusca</taxon>
        <taxon>Gastropoda</taxon>
        <taxon>Caenogastropoda</taxon>
        <taxon>Littorinimorpha</taxon>
        <taxon>Littorinoidea</taxon>
        <taxon>Littorinidae</taxon>
        <taxon>Littorina</taxon>
    </lineage>
</organism>
<feature type="region of interest" description="Disordered" evidence="5">
    <location>
        <begin position="250"/>
        <end position="274"/>
    </location>
</feature>
<dbReference type="InterPro" id="IPR050952">
    <property type="entry name" value="TRIM-NHL_E3_ligases"/>
</dbReference>
<evidence type="ECO:0000313" key="8">
    <source>
        <dbReference type="EMBL" id="KAK7087385.1"/>
    </source>
</evidence>
<evidence type="ECO:0000256" key="4">
    <source>
        <dbReference type="PROSITE-ProRule" id="PRU00024"/>
    </source>
</evidence>
<dbReference type="Proteomes" id="UP001374579">
    <property type="component" value="Unassembled WGS sequence"/>
</dbReference>
<feature type="domain" description="B box-type" evidence="7">
    <location>
        <begin position="88"/>
        <end position="134"/>
    </location>
</feature>
<dbReference type="AlphaFoldDB" id="A0AAN9AIB1"/>
<keyword evidence="1" id="KW-0479">Metal-binding</keyword>
<dbReference type="GO" id="GO:0008270">
    <property type="term" value="F:zinc ion binding"/>
    <property type="evidence" value="ECO:0007669"/>
    <property type="project" value="UniProtKB-KW"/>
</dbReference>
<dbReference type="PANTHER" id="PTHR24104:SF25">
    <property type="entry name" value="PROTEIN LIN-41"/>
    <property type="match status" value="1"/>
</dbReference>